<dbReference type="RefSeq" id="WP_165691626.1">
    <property type="nucleotide sequence ID" value="NZ_FUEZ01000004.1"/>
</dbReference>
<gene>
    <name evidence="3" type="ORF">MNAB215_5831</name>
</gene>
<keyword evidence="2" id="KW-1133">Transmembrane helix</keyword>
<feature type="compositionally biased region" description="Low complexity" evidence="1">
    <location>
        <begin position="11"/>
        <end position="29"/>
    </location>
</feature>
<reference evidence="3 4" key="1">
    <citation type="submission" date="2017-01" db="EMBL/GenBank/DDBJ databases">
        <authorList>
            <consortium name="Urmite Genomes"/>
        </authorList>
    </citation>
    <scope>NUCLEOTIDE SEQUENCE [LARGE SCALE GENOMIC DNA]</scope>
    <source>
        <strain evidence="3 4">AB215</strain>
    </source>
</reference>
<name>A0A2U3PIV7_9MYCO</name>
<evidence type="ECO:0000313" key="3">
    <source>
        <dbReference type="EMBL" id="SPM43605.1"/>
    </source>
</evidence>
<dbReference type="STRING" id="1841861.GCA_900157365_04150"/>
<dbReference type="AlphaFoldDB" id="A0A2U3PIV7"/>
<evidence type="ECO:0000256" key="2">
    <source>
        <dbReference type="SAM" id="Phobius"/>
    </source>
</evidence>
<keyword evidence="2" id="KW-0472">Membrane</keyword>
<feature type="compositionally biased region" description="Basic and acidic residues" evidence="1">
    <location>
        <begin position="42"/>
        <end position="60"/>
    </location>
</feature>
<keyword evidence="4" id="KW-1185">Reference proteome</keyword>
<protein>
    <submittedName>
        <fullName evidence="3">Mycobacterium numidiamassiliense ORFan</fullName>
    </submittedName>
</protein>
<organism evidence="3 4">
    <name type="scientific">Mycobacterium numidiamassiliense</name>
    <dbReference type="NCBI Taxonomy" id="1841861"/>
    <lineage>
        <taxon>Bacteria</taxon>
        <taxon>Bacillati</taxon>
        <taxon>Actinomycetota</taxon>
        <taxon>Actinomycetes</taxon>
        <taxon>Mycobacteriales</taxon>
        <taxon>Mycobacteriaceae</taxon>
        <taxon>Mycobacterium</taxon>
    </lineage>
</organism>
<feature type="compositionally biased region" description="Basic and acidic residues" evidence="1">
    <location>
        <begin position="109"/>
        <end position="121"/>
    </location>
</feature>
<feature type="transmembrane region" description="Helical" evidence="2">
    <location>
        <begin position="139"/>
        <end position="163"/>
    </location>
</feature>
<evidence type="ECO:0000256" key="1">
    <source>
        <dbReference type="SAM" id="MobiDB-lite"/>
    </source>
</evidence>
<sequence length="300" mass="31155">MTDRGSADSVPTDTTIGAAAGDGTGLLPDAIRDVATPATMSKVDETEVVDDPRTGERVGEPDSLMEAGEHQPDTAVGSAAGTEILPDAIRHVESPLAWEQSDDDDDIEENPRTGEEAHEPLADEDELGDAAAQSFCWTWGYAAMFLSIALVAAVVVAAVGWAVTRGSHQTPAAAPKSSSTIPSGAESSPSTSSLSSRPLPTVAQAAPATTTVTTQAPTSQTPNPDAADNTYISIIEAAGIHLYDRGKAISAWPHGHMRIPDNRQGSGWTVRAGDCGLRRQRMDQCAIRFPGADGGTGQNS</sequence>
<proteinExistence type="predicted"/>
<feature type="region of interest" description="Disordered" evidence="1">
    <location>
        <begin position="166"/>
        <end position="227"/>
    </location>
</feature>
<feature type="region of interest" description="Disordered" evidence="1">
    <location>
        <begin position="1"/>
        <end position="77"/>
    </location>
</feature>
<dbReference type="Proteomes" id="UP000240424">
    <property type="component" value="Unassembled WGS sequence"/>
</dbReference>
<feature type="compositionally biased region" description="Polar residues" evidence="1">
    <location>
        <begin position="166"/>
        <end position="186"/>
    </location>
</feature>
<accession>A0A2U3PIV7</accession>
<feature type="compositionally biased region" description="Low complexity" evidence="1">
    <location>
        <begin position="187"/>
        <end position="222"/>
    </location>
</feature>
<keyword evidence="2" id="KW-0812">Transmembrane</keyword>
<evidence type="ECO:0000313" key="4">
    <source>
        <dbReference type="Proteomes" id="UP000240424"/>
    </source>
</evidence>
<feature type="region of interest" description="Disordered" evidence="1">
    <location>
        <begin position="94"/>
        <end position="126"/>
    </location>
</feature>
<dbReference type="EMBL" id="FUEZ01000004">
    <property type="protein sequence ID" value="SPM43605.1"/>
    <property type="molecule type" value="Genomic_DNA"/>
</dbReference>